<sequence>MDKHQLPDLIINGVSGGAGGTYNNVNMDGVGKVVGPIVARMFKGNGHMNLNDDLTAEEAECNGVIKVMGNMRFGTLKVDGVLNVGKSFRGDSCTLNGMVSVKGDCELEDFVGEGSFNVGGLLSAGHVDFKLQSQGKADEIGVESLVIRQANNGFWSKMFSGIIPKLRPELCARTIEGDFIDVEYTTADIIRGNIVIIGPGCTLGRVEYREQITVHPEAKVGKVEKVGE</sequence>
<protein>
    <recommendedName>
        <fullName evidence="3">Cytoplasmic protein</fullName>
    </recommendedName>
</protein>
<keyword evidence="2" id="KW-1185">Reference proteome</keyword>
<dbReference type="EMBL" id="LCZJ02000018">
    <property type="protein sequence ID" value="KTD87260.1"/>
    <property type="molecule type" value="Genomic_DNA"/>
</dbReference>
<dbReference type="AlphaFoldDB" id="A0A0W1B105"/>
<proteinExistence type="predicted"/>
<gene>
    <name evidence="1" type="ORF">UQ64_10535</name>
</gene>
<dbReference type="OrthoDB" id="1730007at2"/>
<evidence type="ECO:0000313" key="1">
    <source>
        <dbReference type="EMBL" id="KTD87260.1"/>
    </source>
</evidence>
<comment type="caution">
    <text evidence="1">The sequence shown here is derived from an EMBL/GenBank/DDBJ whole genome shotgun (WGS) entry which is preliminary data.</text>
</comment>
<name>A0A0W1B105_9BACL</name>
<accession>A0A0W1B105</accession>
<dbReference type="Proteomes" id="UP000054709">
    <property type="component" value="Unassembled WGS sequence"/>
</dbReference>
<dbReference type="RefSeq" id="WP_060622787.1">
    <property type="nucleotide sequence ID" value="NZ_LCZJ02000018.1"/>
</dbReference>
<evidence type="ECO:0000313" key="2">
    <source>
        <dbReference type="Proteomes" id="UP000054709"/>
    </source>
</evidence>
<evidence type="ECO:0008006" key="3">
    <source>
        <dbReference type="Google" id="ProtNLM"/>
    </source>
</evidence>
<organism evidence="1 2">
    <name type="scientific">Paenibacillus etheri</name>
    <dbReference type="NCBI Taxonomy" id="1306852"/>
    <lineage>
        <taxon>Bacteria</taxon>
        <taxon>Bacillati</taxon>
        <taxon>Bacillota</taxon>
        <taxon>Bacilli</taxon>
        <taxon>Bacillales</taxon>
        <taxon>Paenibacillaceae</taxon>
        <taxon>Paenibacillus</taxon>
    </lineage>
</organism>
<reference evidence="1 2" key="1">
    <citation type="journal article" date="2015" name="Int. Biodeterior. Biodegradation">
        <title>Physiological and genetic screening methods for the isolation of methyl tert-butyl ether-degrading bacteria for bioremediation purposes.</title>
        <authorList>
            <person name="Guisado I.M."/>
            <person name="Purswani J."/>
            <person name="Gonzalez Lopez J."/>
            <person name="Pozo C."/>
        </authorList>
    </citation>
    <scope>NUCLEOTIDE SEQUENCE [LARGE SCALE GENOMIC DNA]</scope>
    <source>
        <strain evidence="1 2">SH7</strain>
    </source>
</reference>